<dbReference type="AlphaFoldDB" id="A0A6N9YNR7"/>
<evidence type="ECO:0000313" key="2">
    <source>
        <dbReference type="EMBL" id="NED96624.1"/>
    </source>
</evidence>
<evidence type="ECO:0008006" key="4">
    <source>
        <dbReference type="Google" id="ProtNLM"/>
    </source>
</evidence>
<dbReference type="RefSeq" id="WP_163819400.1">
    <property type="nucleotide sequence ID" value="NZ_JAAGOB010000007.1"/>
</dbReference>
<evidence type="ECO:0000313" key="3">
    <source>
        <dbReference type="Proteomes" id="UP000469185"/>
    </source>
</evidence>
<dbReference type="EMBL" id="JAAGOB010000007">
    <property type="protein sequence ID" value="NED96624.1"/>
    <property type="molecule type" value="Genomic_DNA"/>
</dbReference>
<proteinExistence type="predicted"/>
<name>A0A6N9YNR7_9ACTN</name>
<comment type="caution">
    <text evidence="2">The sequence shown here is derived from an EMBL/GenBank/DDBJ whole genome shotgun (WGS) entry which is preliminary data.</text>
</comment>
<feature type="compositionally biased region" description="Basic and acidic residues" evidence="1">
    <location>
        <begin position="44"/>
        <end position="68"/>
    </location>
</feature>
<evidence type="ECO:0000256" key="1">
    <source>
        <dbReference type="SAM" id="MobiDB-lite"/>
    </source>
</evidence>
<organism evidence="2 3">
    <name type="scientific">Phytoactinopolyspora alkaliphila</name>
    <dbReference type="NCBI Taxonomy" id="1783498"/>
    <lineage>
        <taxon>Bacteria</taxon>
        <taxon>Bacillati</taxon>
        <taxon>Actinomycetota</taxon>
        <taxon>Actinomycetes</taxon>
        <taxon>Jiangellales</taxon>
        <taxon>Jiangellaceae</taxon>
        <taxon>Phytoactinopolyspora</taxon>
    </lineage>
</organism>
<dbReference type="Proteomes" id="UP000469185">
    <property type="component" value="Unassembled WGS sequence"/>
</dbReference>
<gene>
    <name evidence="2" type="ORF">G1H11_15045</name>
</gene>
<reference evidence="2 3" key="1">
    <citation type="submission" date="2020-02" db="EMBL/GenBank/DDBJ databases">
        <authorList>
            <person name="Li X.-J."/>
            <person name="Feng X.-M."/>
        </authorList>
    </citation>
    <scope>NUCLEOTIDE SEQUENCE [LARGE SCALE GENOMIC DNA]</scope>
    <source>
        <strain evidence="2 3">CGMCC 4.7225</strain>
    </source>
</reference>
<feature type="region of interest" description="Disordered" evidence="1">
    <location>
        <begin position="17"/>
        <end position="68"/>
    </location>
</feature>
<protein>
    <recommendedName>
        <fullName evidence="4">SPOR domain-containing protein</fullName>
    </recommendedName>
</protein>
<accession>A0A6N9YNR7</accession>
<keyword evidence="3" id="KW-1185">Reference proteome</keyword>
<sequence length="68" mass="7948">MNGPWYWCLIHSEVEPEAGCPNDRRLGPYDTAEEAAEAPARARARTEQMEREDQREREWGKGWDNGDR</sequence>